<dbReference type="GO" id="GO:0006310">
    <property type="term" value="P:DNA recombination"/>
    <property type="evidence" value="ECO:0007669"/>
    <property type="project" value="UniProtKB-KW"/>
</dbReference>
<dbReference type="GO" id="GO:0015074">
    <property type="term" value="P:DNA integration"/>
    <property type="evidence" value="ECO:0007669"/>
    <property type="project" value="InterPro"/>
</dbReference>
<dbReference type="EMBL" id="LR721751">
    <property type="protein sequence ID" value="VVV06321.1"/>
    <property type="molecule type" value="Genomic_DNA"/>
</dbReference>
<dbReference type="GO" id="GO:0003677">
    <property type="term" value="F:DNA binding"/>
    <property type="evidence" value="ECO:0007669"/>
    <property type="project" value="InterPro"/>
</dbReference>
<dbReference type="InterPro" id="IPR013762">
    <property type="entry name" value="Integrase-like_cat_sf"/>
</dbReference>
<dbReference type="InterPro" id="IPR011010">
    <property type="entry name" value="DNA_brk_join_enz"/>
</dbReference>
<accession>A0A5Q4ZXU2</accession>
<evidence type="ECO:0000313" key="2">
    <source>
        <dbReference type="EMBL" id="VVV06321.1"/>
    </source>
</evidence>
<reference evidence="2" key="1">
    <citation type="submission" date="2019-09" db="EMBL/GenBank/DDBJ databases">
        <authorList>
            <person name="Hjerde E."/>
        </authorList>
    </citation>
    <scope>NUCLEOTIDE SEQUENCE</scope>
    <source>
        <strain evidence="2">06/09/160</strain>
    </source>
</reference>
<gene>
    <name evidence="2" type="ORF">AW0309160_03811</name>
</gene>
<name>A0A5Q4ZXU2_9GAMM</name>
<dbReference type="AlphaFoldDB" id="A0A5Q4ZXU2"/>
<keyword evidence="1" id="KW-0233">DNA recombination</keyword>
<proteinExistence type="predicted"/>
<protein>
    <submittedName>
        <fullName evidence="2">Uncharacterized protein</fullName>
    </submittedName>
</protein>
<dbReference type="SUPFAM" id="SSF56349">
    <property type="entry name" value="DNA breaking-rejoining enzymes"/>
    <property type="match status" value="1"/>
</dbReference>
<evidence type="ECO:0000256" key="1">
    <source>
        <dbReference type="ARBA" id="ARBA00023172"/>
    </source>
</evidence>
<dbReference type="Gene3D" id="1.10.443.10">
    <property type="entry name" value="Intergrase catalytic core"/>
    <property type="match status" value="1"/>
</dbReference>
<sequence length="743" mass="85663">MMNDDQWLNSYADKNQQYFFEELFYGNKEQKAALAKEVIRLCDLFPSHFRDDFEEIQQLSSIATRYLNEKSVALSAVHNNLKEKKLITKCKIAAFVASELTLTSYNKTKFDHYKAVTLIVIMRLSLRGEHKSKVDSICNEIRQYSLGYRERLSSYLPSLKQSSFVELIEYFEEITDDGSIENTPISRCLNKYKVPYRDSYYGNEGIHRKSGTREFKRSGTLSIKPKIMFDNDTSLLEVKELSLQSSQKNQAWENEEEQAAVSRTLSLVSSSKFATKDKLVNVLQAQAINQHIKKRSMDLTCDVQSLTIDHVKCIINDSSQAIQHSSEHSDAAKVILLMLITGSAFDNIKKWKAEKNPKTGSIIGVSREFILPTQKMREELQDIMPEIIQNYVLPLPLNILAGLKNFRFKHLNISDVTEFLSIINKRHDISVSLTKVSSFLVKTMKKNGIDISLIELISGHDPQNQPARFYTSVSPQRLHSTYLRYLKYLTKVSDNDFLSDTIEVISSNASLGSPFYFPNALLAQLLLQLKQLSTTYQTKDKFYFSELTHNLKVLYLQLILGLSSGYRPVEGWFGTLNDIHISTGEYRIAEKERAVGYRGRVVLLPLVAIEAIETYKKYCNHALMHFSNTSPSLFARYEQVLNGELPFCFYRYHDSYEETLPSTYMRHIDPIFPLPANWTRHYIRSFLFDNNIPDELIAAWLGHSHGNQLPFEQYSQLKRKDLIIIRDLLHSHITMLIQGETHE</sequence>
<organism evidence="2">
    <name type="scientific">Aliivibrio wodanis</name>
    <dbReference type="NCBI Taxonomy" id="80852"/>
    <lineage>
        <taxon>Bacteria</taxon>
        <taxon>Pseudomonadati</taxon>
        <taxon>Pseudomonadota</taxon>
        <taxon>Gammaproteobacteria</taxon>
        <taxon>Vibrionales</taxon>
        <taxon>Vibrionaceae</taxon>
        <taxon>Aliivibrio</taxon>
    </lineage>
</organism>